<evidence type="ECO:0000313" key="4">
    <source>
        <dbReference type="Proteomes" id="UP000500970"/>
    </source>
</evidence>
<evidence type="ECO:0000313" key="3">
    <source>
        <dbReference type="EMBL" id="QKH38299.1"/>
    </source>
</evidence>
<dbReference type="AlphaFoldDB" id="A0A7D4HUA4"/>
<dbReference type="InterPro" id="IPR002502">
    <property type="entry name" value="Amidase_domain"/>
</dbReference>
<dbReference type="Gene3D" id="3.40.80.10">
    <property type="entry name" value="Peptidoglycan recognition protein-like"/>
    <property type="match status" value="1"/>
</dbReference>
<gene>
    <name evidence="3" type="ORF">FOC84_26520</name>
</gene>
<keyword evidence="4" id="KW-1185">Reference proteome</keyword>
<accession>A0A7D4HUA4</accession>
<organism evidence="3 4">
    <name type="scientific">Achromobacter pestifer</name>
    <dbReference type="NCBI Taxonomy" id="1353889"/>
    <lineage>
        <taxon>Bacteria</taxon>
        <taxon>Pseudomonadati</taxon>
        <taxon>Pseudomonadota</taxon>
        <taxon>Betaproteobacteria</taxon>
        <taxon>Burkholderiales</taxon>
        <taxon>Alcaligenaceae</taxon>
        <taxon>Achromobacter</taxon>
    </lineage>
</organism>
<name>A0A7D4HUA4_9BURK</name>
<dbReference type="Proteomes" id="UP000500970">
    <property type="component" value="Chromosome"/>
</dbReference>
<feature type="region of interest" description="Disordered" evidence="1">
    <location>
        <begin position="189"/>
        <end position="209"/>
    </location>
</feature>
<evidence type="ECO:0000256" key="1">
    <source>
        <dbReference type="SAM" id="MobiDB-lite"/>
    </source>
</evidence>
<evidence type="ECO:0000259" key="2">
    <source>
        <dbReference type="Pfam" id="PF01510"/>
    </source>
</evidence>
<feature type="region of interest" description="Disordered" evidence="1">
    <location>
        <begin position="119"/>
        <end position="150"/>
    </location>
</feature>
<dbReference type="SUPFAM" id="SSF55846">
    <property type="entry name" value="N-acetylmuramoyl-L-alanine amidase-like"/>
    <property type="match status" value="1"/>
</dbReference>
<dbReference type="GO" id="GO:0009253">
    <property type="term" value="P:peptidoglycan catabolic process"/>
    <property type="evidence" value="ECO:0007669"/>
    <property type="project" value="InterPro"/>
</dbReference>
<dbReference type="InterPro" id="IPR036505">
    <property type="entry name" value="Amidase/PGRP_sf"/>
</dbReference>
<reference evidence="3 4" key="1">
    <citation type="submission" date="2020-05" db="EMBL/GenBank/DDBJ databases">
        <title>FDA dAtabase for Regulatory Grade micrObial Sequences (FDA-ARGOS): Supporting development and validation of Infectious Disease Dx tests.</title>
        <authorList>
            <person name="Sproer C."/>
            <person name="Gronow S."/>
            <person name="Severitt S."/>
            <person name="Schroder I."/>
            <person name="Tallon L."/>
            <person name="Sadzewicz L."/>
            <person name="Zhao X."/>
            <person name="Vavikolanu K."/>
            <person name="Mehta A."/>
            <person name="Aluvathingal J."/>
            <person name="Nadendla S."/>
            <person name="Myers T."/>
            <person name="Yan Y."/>
            <person name="Sichtig H."/>
        </authorList>
    </citation>
    <scope>NUCLEOTIDE SEQUENCE [LARGE SCALE GENOMIC DNA]</scope>
    <source>
        <strain evidence="3 4">FDAARGOS_790</strain>
    </source>
</reference>
<proteinExistence type="predicted"/>
<feature type="domain" description="N-acetylmuramoyl-L-alanine amidase" evidence="2">
    <location>
        <begin position="26"/>
        <end position="168"/>
    </location>
</feature>
<dbReference type="KEGG" id="apes:FOC84_26520"/>
<dbReference type="EMBL" id="CP053985">
    <property type="protein sequence ID" value="QKH38299.1"/>
    <property type="molecule type" value="Genomic_DNA"/>
</dbReference>
<dbReference type="Pfam" id="PF01510">
    <property type="entry name" value="Amidase_2"/>
    <property type="match status" value="1"/>
</dbReference>
<protein>
    <submittedName>
        <fullName evidence="3">N-acetylmuramoyl-L-alanine amidase</fullName>
    </submittedName>
</protein>
<sequence>MPRCPFAVWKPISGGSGPHLGGPFKIVHHTTEGHSAEDAMALFQSKRSDPHFTVDASHIYQHVDTSEGARALRNKAGGVQTNRDSAVQIELVGFAHLPKDIAALTNVARLCRWIERTHGVPREWPSGPPKPARNGHDPGDHNRDEKTWDTRGGHYGHCHVPENTHWDPAYSAQEATFVLNAEFGSDDSLVSAVPPSQPTRRTAGAGKMRAVSTMPDHDDVIRGVSAYIRDLALPPQALSRSVAVRPMKRREGNRMLAGLATVAADKQEAAINVGSLIGFVAGLGADEKDDVQYSVQLAQRAASGKFDRFTQTQAWYGAYMEVLENLGWASQSLAFTSVENKSGTFMMDKAALELLVAVATGNQLAILRAGVEALKEVANDDGAIEFFDFHASEQSTGNFQLGAVEREENDTLSMALGAYYFHAADQRKKFLFFKWGANKINFWAAVQRLTLNRSLYSTVRDEVKAKLADAPAYVVGLKLGKR</sequence>
<feature type="compositionally biased region" description="Basic and acidic residues" evidence="1">
    <location>
        <begin position="134"/>
        <end position="150"/>
    </location>
</feature>
<dbReference type="GO" id="GO:0008745">
    <property type="term" value="F:N-acetylmuramoyl-L-alanine amidase activity"/>
    <property type="evidence" value="ECO:0007669"/>
    <property type="project" value="InterPro"/>
</dbReference>